<dbReference type="Gene3D" id="4.10.410.40">
    <property type="match status" value="1"/>
</dbReference>
<name>A0ABX0RAS4_9GAMM</name>
<protein>
    <submittedName>
        <fullName evidence="1">Phage tail protein</fullName>
    </submittedName>
</protein>
<proteinExistence type="predicted"/>
<evidence type="ECO:0000313" key="1">
    <source>
        <dbReference type="EMBL" id="NIF20579.1"/>
    </source>
</evidence>
<accession>A0ABX0RAS4</accession>
<dbReference type="EMBL" id="VWXF01000001">
    <property type="protein sequence ID" value="NIF20579.1"/>
    <property type="molecule type" value="Genomic_DNA"/>
</dbReference>
<gene>
    <name evidence="1" type="ORF">F3J40_02960</name>
</gene>
<dbReference type="RefSeq" id="WP_167012529.1">
    <property type="nucleotide sequence ID" value="NZ_VWXF01000001.1"/>
</dbReference>
<organism evidence="1 2">
    <name type="scientific">Candidatus Pantoea multigeneris</name>
    <dbReference type="NCBI Taxonomy" id="2608357"/>
    <lineage>
        <taxon>Bacteria</taxon>
        <taxon>Pseudomonadati</taxon>
        <taxon>Pseudomonadota</taxon>
        <taxon>Gammaproteobacteria</taxon>
        <taxon>Enterobacterales</taxon>
        <taxon>Erwiniaceae</taxon>
        <taxon>Pantoea</taxon>
    </lineage>
</organism>
<evidence type="ECO:0000313" key="2">
    <source>
        <dbReference type="Proteomes" id="UP001515683"/>
    </source>
</evidence>
<reference evidence="1 2" key="1">
    <citation type="journal article" date="2019" name="bioRxiv">
        <title>Bacteria contribute to plant secondary compound degradation in a generalist herbivore system.</title>
        <authorList>
            <person name="Francoeur C.B."/>
            <person name="Khadempour L."/>
            <person name="Moreira-Soto R.D."/>
            <person name="Gotting K."/>
            <person name="Book A.J."/>
            <person name="Pinto-Tomas A.A."/>
            <person name="Keefover-Ring K."/>
            <person name="Currie C.R."/>
        </authorList>
    </citation>
    <scope>NUCLEOTIDE SEQUENCE [LARGE SCALE GENOMIC DNA]</scope>
    <source>
        <strain evidence="1">Acro-835</strain>
    </source>
</reference>
<keyword evidence="2" id="KW-1185">Reference proteome</keyword>
<comment type="caution">
    <text evidence="1">The sequence shown here is derived from an EMBL/GenBank/DDBJ whole genome shotgun (WGS) entry which is preliminary data.</text>
</comment>
<dbReference type="Proteomes" id="UP001515683">
    <property type="component" value="Unassembled WGS sequence"/>
</dbReference>
<sequence>MTSKFEKTQGMSFSVSSAPVTQEDFKSAGFPAAGITWLDASCATKEISYTGGQKADIETTTLCSTEVEQTNGLAAAAEMSITRNWVGSEAAQQALQEAYDNDEMRALKIVFPSGNGYYALIEVRQSTWSATTSSVVASTYSLRVKGKLKTIAADAS</sequence>